<evidence type="ECO:0000259" key="6">
    <source>
        <dbReference type="SMART" id="SM00983"/>
    </source>
</evidence>
<evidence type="ECO:0000256" key="2">
    <source>
        <dbReference type="ARBA" id="ARBA00022741"/>
    </source>
</evidence>
<dbReference type="GO" id="GO:0005524">
    <property type="term" value="F:ATP binding"/>
    <property type="evidence" value="ECO:0007669"/>
    <property type="project" value="UniProtKB-KW"/>
</dbReference>
<accession>A0AAP3M2I3</accession>
<dbReference type="GO" id="GO:0004788">
    <property type="term" value="F:thiamine diphosphokinase activity"/>
    <property type="evidence" value="ECO:0007669"/>
    <property type="project" value="UniProtKB-UniRule"/>
</dbReference>
<keyword evidence="2" id="KW-0547">Nucleotide-binding</keyword>
<keyword evidence="1 7" id="KW-0808">Transferase</keyword>
<protein>
    <recommendedName>
        <fullName evidence="5">Thiamine diphosphokinase</fullName>
        <ecNumber evidence="5">2.7.6.2</ecNumber>
    </recommendedName>
</protein>
<dbReference type="Gene3D" id="3.40.50.10240">
    <property type="entry name" value="Thiamin pyrophosphokinase, catalytic domain"/>
    <property type="match status" value="1"/>
</dbReference>
<comment type="caution">
    <text evidence="7">The sequence shown here is derived from an EMBL/GenBank/DDBJ whole genome shotgun (WGS) entry which is preliminary data.</text>
</comment>
<dbReference type="SMART" id="SM00983">
    <property type="entry name" value="TPK_B1_binding"/>
    <property type="match status" value="1"/>
</dbReference>
<dbReference type="InterPro" id="IPR053149">
    <property type="entry name" value="TPK"/>
</dbReference>
<dbReference type="GO" id="GO:0030975">
    <property type="term" value="F:thiamine binding"/>
    <property type="evidence" value="ECO:0007669"/>
    <property type="project" value="InterPro"/>
</dbReference>
<dbReference type="InterPro" id="IPR006282">
    <property type="entry name" value="Thi_PPkinase"/>
</dbReference>
<dbReference type="AlphaFoldDB" id="A0AAP3M2I3"/>
<evidence type="ECO:0000256" key="1">
    <source>
        <dbReference type="ARBA" id="ARBA00022679"/>
    </source>
</evidence>
<evidence type="ECO:0000313" key="7">
    <source>
        <dbReference type="EMBL" id="MCZ3844025.1"/>
    </source>
</evidence>
<proteinExistence type="predicted"/>
<dbReference type="Pfam" id="PF04263">
    <property type="entry name" value="TPK_catalytic"/>
    <property type="match status" value="1"/>
</dbReference>
<dbReference type="Pfam" id="PF04265">
    <property type="entry name" value="TPK_B1_binding"/>
    <property type="match status" value="1"/>
</dbReference>
<gene>
    <name evidence="7" type="ORF">L2422_00615</name>
</gene>
<evidence type="ECO:0000256" key="5">
    <source>
        <dbReference type="NCBIfam" id="TIGR01378"/>
    </source>
</evidence>
<dbReference type="InterPro" id="IPR036759">
    <property type="entry name" value="TPK_catalytic_sf"/>
</dbReference>
<dbReference type="EMBL" id="JAKHLF010000001">
    <property type="protein sequence ID" value="MCZ3844025.1"/>
    <property type="molecule type" value="Genomic_DNA"/>
</dbReference>
<name>A0AAP3M2I3_9LACO</name>
<evidence type="ECO:0000256" key="4">
    <source>
        <dbReference type="ARBA" id="ARBA00022840"/>
    </source>
</evidence>
<dbReference type="PANTHER" id="PTHR41299">
    <property type="entry name" value="THIAMINE PYROPHOSPHOKINASE"/>
    <property type="match status" value="1"/>
</dbReference>
<dbReference type="SUPFAM" id="SSF63999">
    <property type="entry name" value="Thiamin pyrophosphokinase, catalytic domain"/>
    <property type="match status" value="1"/>
</dbReference>
<dbReference type="GO" id="GO:0009229">
    <property type="term" value="P:thiamine diphosphate biosynthetic process"/>
    <property type="evidence" value="ECO:0007669"/>
    <property type="project" value="InterPro"/>
</dbReference>
<dbReference type="PANTHER" id="PTHR41299:SF1">
    <property type="entry name" value="THIAMINE PYROPHOSPHOKINASE"/>
    <property type="match status" value="1"/>
</dbReference>
<dbReference type="GeneID" id="97459741"/>
<organism evidence="7 8">
    <name type="scientific">Lactobacillus mulieris</name>
    <dbReference type="NCBI Taxonomy" id="2508708"/>
    <lineage>
        <taxon>Bacteria</taxon>
        <taxon>Bacillati</taxon>
        <taxon>Bacillota</taxon>
        <taxon>Bacilli</taxon>
        <taxon>Lactobacillales</taxon>
        <taxon>Lactobacillaceae</taxon>
        <taxon>Lactobacillus</taxon>
    </lineage>
</organism>
<dbReference type="InterPro" id="IPR007371">
    <property type="entry name" value="TPK_catalytic"/>
</dbReference>
<evidence type="ECO:0000313" key="8">
    <source>
        <dbReference type="Proteomes" id="UP001213015"/>
    </source>
</evidence>
<keyword evidence="3" id="KW-0418">Kinase</keyword>
<dbReference type="Proteomes" id="UP001213015">
    <property type="component" value="Unassembled WGS sequence"/>
</dbReference>
<dbReference type="NCBIfam" id="TIGR01378">
    <property type="entry name" value="thi_PPkinase"/>
    <property type="match status" value="1"/>
</dbReference>
<dbReference type="InterPro" id="IPR007373">
    <property type="entry name" value="Thiamin_PyroPKinase_B1-bd"/>
</dbReference>
<sequence length="224" mass="25280">MKGISLLGGPLELIPEGFFNELKYNNKFLLGVDRGSLFLVEKGLTPDVAVGDFDSLKKAELAKIEKVVKDIRYSNPVKDLTDSELMIKTAFENYHLTSLKIYGATGGRLDHFLVNLFTFLKPEFQIYAPKVTLIDRQNVIRLFLPGKHHIKPLEGYSYLGIVNLTEVKNLSIRGAKYPLENYTSAYPVSFASNEFVADKSVELYFEKGTIAVIYSKDLNRFANL</sequence>
<dbReference type="CDD" id="cd07995">
    <property type="entry name" value="TPK"/>
    <property type="match status" value="1"/>
</dbReference>
<dbReference type="RefSeq" id="WP_006586915.1">
    <property type="nucleotide sequence ID" value="NZ_CABMGH010000061.1"/>
</dbReference>
<reference evidence="7" key="1">
    <citation type="submission" date="2022-01" db="EMBL/GenBank/DDBJ databases">
        <title>VMRC isolate genome collection.</title>
        <authorList>
            <person name="France M."/>
            <person name="Rutt L."/>
            <person name="Humphrys M."/>
            <person name="Ravel J."/>
        </authorList>
    </citation>
    <scope>NUCLEOTIDE SEQUENCE</scope>
    <source>
        <strain evidence="7">C0127B5</strain>
    </source>
</reference>
<keyword evidence="4" id="KW-0067">ATP-binding</keyword>
<dbReference type="EC" id="2.7.6.2" evidence="5"/>
<dbReference type="GO" id="GO:0006772">
    <property type="term" value="P:thiamine metabolic process"/>
    <property type="evidence" value="ECO:0007669"/>
    <property type="project" value="UniProtKB-UniRule"/>
</dbReference>
<feature type="domain" description="Thiamin pyrophosphokinase thiamin-binding" evidence="6">
    <location>
        <begin position="146"/>
        <end position="211"/>
    </location>
</feature>
<dbReference type="GO" id="GO:0016301">
    <property type="term" value="F:kinase activity"/>
    <property type="evidence" value="ECO:0007669"/>
    <property type="project" value="UniProtKB-KW"/>
</dbReference>
<evidence type="ECO:0000256" key="3">
    <source>
        <dbReference type="ARBA" id="ARBA00022777"/>
    </source>
</evidence>